<proteinExistence type="predicted"/>
<reference evidence="2" key="1">
    <citation type="journal article" date="2023" name="Plant J.">
        <title>Genome sequences and population genomics provide insights into the demographic history, inbreeding, and mutation load of two 'living fossil' tree species of Dipteronia.</title>
        <authorList>
            <person name="Feng Y."/>
            <person name="Comes H.P."/>
            <person name="Chen J."/>
            <person name="Zhu S."/>
            <person name="Lu R."/>
            <person name="Zhang X."/>
            <person name="Li P."/>
            <person name="Qiu J."/>
            <person name="Olsen K.M."/>
            <person name="Qiu Y."/>
        </authorList>
    </citation>
    <scope>NUCLEOTIDE SEQUENCE</scope>
    <source>
        <strain evidence="2">KIB01</strain>
    </source>
</reference>
<organism evidence="2 3">
    <name type="scientific">Dipteronia dyeriana</name>
    <dbReference type="NCBI Taxonomy" id="168575"/>
    <lineage>
        <taxon>Eukaryota</taxon>
        <taxon>Viridiplantae</taxon>
        <taxon>Streptophyta</taxon>
        <taxon>Embryophyta</taxon>
        <taxon>Tracheophyta</taxon>
        <taxon>Spermatophyta</taxon>
        <taxon>Magnoliopsida</taxon>
        <taxon>eudicotyledons</taxon>
        <taxon>Gunneridae</taxon>
        <taxon>Pentapetalae</taxon>
        <taxon>rosids</taxon>
        <taxon>malvids</taxon>
        <taxon>Sapindales</taxon>
        <taxon>Sapindaceae</taxon>
        <taxon>Hippocastanoideae</taxon>
        <taxon>Acereae</taxon>
        <taxon>Dipteronia</taxon>
    </lineage>
</organism>
<evidence type="ECO:0000313" key="3">
    <source>
        <dbReference type="Proteomes" id="UP001280121"/>
    </source>
</evidence>
<keyword evidence="3" id="KW-1185">Reference proteome</keyword>
<name>A0AAD9X5Z6_9ROSI</name>
<comment type="caution">
    <text evidence="2">The sequence shown here is derived from an EMBL/GenBank/DDBJ whole genome shotgun (WGS) entry which is preliminary data.</text>
</comment>
<dbReference type="Proteomes" id="UP001280121">
    <property type="component" value="Unassembled WGS sequence"/>
</dbReference>
<gene>
    <name evidence="2" type="ORF">Ddye_013255</name>
</gene>
<dbReference type="AlphaFoldDB" id="A0AAD9X5Z6"/>
<protein>
    <recommendedName>
        <fullName evidence="1">CAF17 C-terminal domain-containing protein</fullName>
    </recommendedName>
</protein>
<dbReference type="Pfam" id="PF25455">
    <property type="entry name" value="Beta-barrel_CAF17_C"/>
    <property type="match status" value="1"/>
</dbReference>
<sequence>MPTESAATTMLRSQVDLLDFIDWSGVEFLYYNSSHPLPNAVKQFNICETWTMEFARRTGIARNNVNDFPLSDTVVLSSDNLKLDNIHWDNQSGFESTKVLKIALFGTTFLLRAKVETENVAEDFSCWHRYGGNLSEKSSSVEAPEAASVGWGNFPSNWVSVYYFVIMAHTKHFIYVYSKAEQKLAPGSEVIDTESGKKAGKVTTALGCHGMGSCGWSKPSEGLVKLSLNAYDFRNFPISFRHKSSVHSKNLKIPLIPSSPKEDTSAMASVE</sequence>
<evidence type="ECO:0000313" key="2">
    <source>
        <dbReference type="EMBL" id="KAK2653399.1"/>
    </source>
</evidence>
<evidence type="ECO:0000259" key="1">
    <source>
        <dbReference type="Pfam" id="PF25455"/>
    </source>
</evidence>
<dbReference type="EMBL" id="JANJYI010000004">
    <property type="protein sequence ID" value="KAK2653399.1"/>
    <property type="molecule type" value="Genomic_DNA"/>
</dbReference>
<feature type="domain" description="CAF17 C-terminal" evidence="1">
    <location>
        <begin position="179"/>
        <end position="212"/>
    </location>
</feature>
<dbReference type="InterPro" id="IPR057460">
    <property type="entry name" value="CAF17_C"/>
</dbReference>
<accession>A0AAD9X5Z6</accession>